<dbReference type="InterPro" id="IPR006615">
    <property type="entry name" value="Pept_C19_DUSP"/>
</dbReference>
<dbReference type="Gene3D" id="3.30.2230.10">
    <property type="entry name" value="DUSP-like"/>
    <property type="match status" value="1"/>
</dbReference>
<dbReference type="Pfam" id="PF06337">
    <property type="entry name" value="DUSP"/>
    <property type="match status" value="1"/>
</dbReference>
<dbReference type="SUPFAM" id="SSF54236">
    <property type="entry name" value="Ubiquitin-like"/>
    <property type="match status" value="1"/>
</dbReference>
<evidence type="ECO:0000313" key="11">
    <source>
        <dbReference type="Proteomes" id="UP000504637"/>
    </source>
</evidence>
<evidence type="ECO:0000256" key="5">
    <source>
        <dbReference type="ARBA" id="ARBA00022786"/>
    </source>
</evidence>
<feature type="compositionally biased region" description="Polar residues" evidence="8">
    <location>
        <begin position="1163"/>
        <end position="1182"/>
    </location>
</feature>
<feature type="region of interest" description="Disordered" evidence="8">
    <location>
        <begin position="1520"/>
        <end position="1593"/>
    </location>
</feature>
<dbReference type="InterPro" id="IPR050185">
    <property type="entry name" value="Ub_carboxyl-term_hydrolase"/>
</dbReference>
<dbReference type="Proteomes" id="UP000504637">
    <property type="component" value="Unplaced"/>
</dbReference>
<dbReference type="GeneID" id="54361012"/>
<feature type="compositionally biased region" description="Basic residues" evidence="8">
    <location>
        <begin position="1232"/>
        <end position="1249"/>
    </location>
</feature>
<dbReference type="OrthoDB" id="952271at2759"/>
<feature type="region of interest" description="Disordered" evidence="8">
    <location>
        <begin position="1047"/>
        <end position="1104"/>
    </location>
</feature>
<reference evidence="12" key="3">
    <citation type="submission" date="2025-08" db="UniProtKB">
        <authorList>
            <consortium name="RefSeq"/>
        </authorList>
    </citation>
    <scope>IDENTIFICATION</scope>
    <source>
        <strain evidence="12">CBS 342.82</strain>
    </source>
</reference>
<dbReference type="InterPro" id="IPR029071">
    <property type="entry name" value="Ubiquitin-like_domsf"/>
</dbReference>
<feature type="domain" description="DUSP" evidence="10">
    <location>
        <begin position="308"/>
        <end position="431"/>
    </location>
</feature>
<dbReference type="SUPFAM" id="SSF54001">
    <property type="entry name" value="Cysteine proteinases"/>
    <property type="match status" value="1"/>
</dbReference>
<dbReference type="GO" id="GO:0006508">
    <property type="term" value="P:proteolysis"/>
    <property type="evidence" value="ECO:0007669"/>
    <property type="project" value="UniProtKB-KW"/>
</dbReference>
<dbReference type="PROSITE" id="PS51283">
    <property type="entry name" value="DUSP"/>
    <property type="match status" value="1"/>
</dbReference>
<comment type="catalytic activity">
    <reaction evidence="1">
        <text>Thiol-dependent hydrolysis of ester, thioester, amide, peptide and isopeptide bonds formed by the C-terminal Gly of ubiquitin (a 76-residue protein attached to proteins as an intracellular targeting signal).</text>
        <dbReference type="EC" id="3.4.19.12"/>
    </reaction>
</comment>
<feature type="region of interest" description="Disordered" evidence="8">
    <location>
        <begin position="195"/>
        <end position="306"/>
    </location>
</feature>
<proteinExistence type="inferred from homology"/>
<sequence length="1728" mass="190105">MTALEIYCDAVSTCFDSAHVKGEQRCQGWQAGNCAAISHTVQYQYHTVDPIYAKCTRSKRDTFLDHPPQASNSPDDKTLRTSVPLEGTERPRFRSSKTASSQKKRKLAPFTANSGLAVNSSQTLPDLLLDTARPSSSSPVVNSDSQNSSPTSSHITQTGSPLRYLPSHLQDEVQDASSPSAAFAEIRIDRAASVDMSGSDGTANSNGDLQAATPGPQQVGRAMTVRSASPAKRSATEMEENHVTKDSGSPGSANVEAGDIVMQSFSGPETNVEAPDSTAQSSEEDPPPYSETDANPVVKDQKEPYTTEQIDQQVLFVTRLSEKQLDEGERGVVISQRWLNRVLSRTTRGLQSSEYPKEYREGSVGPVDNSDIVPDAAYLAPLHDSEGQPHIPLRPGLTENVDFAIVPIEAYGYIVGAYGSAQKTAIVRYAHNTVDEGQNIQYELYPPRITIRKVPQSKNDPDAAPKSISALDNLKLRQERATRGQASPDDAAQLIISRFDRFQKFLARSKEAAGISRATKVKLWRVLSVAPDVMAGPQPETFTPPASQDTPSSDAATLEKQTLIVEPAAFKDLEDSKDVEAIQAKDETNNSNYNGKSTTGMLGITTDQVIILEEQVGDSTEFRSDKQKPTKLVIKKQVNGTSGLASGGNSPGLNGIMTRGRARKGGRTRGLNGLQNLGNTCYMNSALQCIRSIEELSIYFLANKFKKEINNDNPLGYHGAMATSYSTVVRNLWEGSSYYSPSQFKRQIGNVNYQFSSYGQQDSQEFLSTLVDALHEDLNRIKVKPYQPYPDSDDELVHDPQAIIDLGNIYRKIFVDRNDSVAMDLFLGFYKNTIECPDCRKISITFDPYSSLTLQLPIEDNFSGRITFFPLKGKPINHDIDMDKNATIKTVKRSIADKHPGADANRMWMVEVYSHKIYRILEDKATLADADIKSNETIFLFELDQPPTNVGVPRKSLISYKRIDDSIPVEGMESPQAECMAVPIYSRVAKSRFSAGSPSHVMHPMYISLTRDEAKDYNVVLKKVLIAVARLTTKPILSELDEKLGWEPNAADGADEDVKQSATEDGTGVSDHSAEDGYVNVSIDQDPSKGEAQPASSPVELVDGVPRNFMDPEYFLSPALRDHLFEMKVARGDNNMHCASVASINAGTLRNMFEQVKPVARRSSIQTVDSATSNAASDSGENATEDEDVEDQDEPDIVVGGEGAQDQVEDSEEEVVPEPTIMEPSPVALRGNGRRRGAKHARKNKPGKLHQKYAKNQRMPIGSQNRVNGNVSTSSNSSPVQDHNPYYVRIGEAIVLDWRPEAYESLFEGDSVHDDGLRGSRTTSDNANNLGVFHDAEVIARKEKRQQRNRNGITLDACFDETSKSEVLSEENKWYCNRCKETRRARKQLQIWTLPDILIVHLKRFSNRTMRGKIDVMVDYPIEGLDLNDKVGLKEDGKDYTYDLFAVDNHSGSLGGGHYTAFAKNFEDGEWYDYNDSMCHKIHSVDRLKTSQAYLLFYRRRSSKPLGPKYLQDLVEEYRNPPADSDLDEAGAGTGEVQLDGPLTSLHGSSSASAAAGAGAVKTTSNNRATAAADSDDGGYPAGAHTADSPLTTTLMTTEHDEADWRNHPLRQYGDQGESSWSFQNVDDENDDHLFRSKFNDDVDIDSNIAEQDRDNDSAFAEGGSSFFENAGTRSGSPLDFGDDSDIQFVDDTHMSDADHEPEVADIHVGGDEDHDAVSRHGAADRTE</sequence>
<dbReference type="Pfam" id="PF00443">
    <property type="entry name" value="UCH"/>
    <property type="match status" value="1"/>
</dbReference>
<gene>
    <name evidence="12" type="ORF">K489DRAFT_371131</name>
</gene>
<feature type="compositionally biased region" description="Low complexity" evidence="8">
    <location>
        <begin position="1267"/>
        <end position="1280"/>
    </location>
</feature>
<feature type="compositionally biased region" description="Low complexity" evidence="8">
    <location>
        <begin position="1548"/>
        <end position="1560"/>
    </location>
</feature>
<reference evidence="12" key="2">
    <citation type="submission" date="2020-04" db="EMBL/GenBank/DDBJ databases">
        <authorList>
            <consortium name="NCBI Genome Project"/>
        </authorList>
    </citation>
    <scope>NUCLEOTIDE SEQUENCE</scope>
    <source>
        <strain evidence="12">CBS 342.82</strain>
    </source>
</reference>
<dbReference type="InterPro" id="IPR018200">
    <property type="entry name" value="USP_CS"/>
</dbReference>
<evidence type="ECO:0000256" key="1">
    <source>
        <dbReference type="ARBA" id="ARBA00000707"/>
    </source>
</evidence>
<feature type="compositionally biased region" description="Polar residues" evidence="8">
    <location>
        <begin position="199"/>
        <end position="208"/>
    </location>
</feature>
<dbReference type="InterPro" id="IPR001394">
    <property type="entry name" value="Peptidase_C19_UCH"/>
</dbReference>
<keyword evidence="5" id="KW-0833">Ubl conjugation pathway</keyword>
<dbReference type="PANTHER" id="PTHR21646">
    <property type="entry name" value="UBIQUITIN CARBOXYL-TERMINAL HYDROLASE"/>
    <property type="match status" value="1"/>
</dbReference>
<evidence type="ECO:0000259" key="9">
    <source>
        <dbReference type="PROSITE" id="PS50235"/>
    </source>
</evidence>
<protein>
    <recommendedName>
        <fullName evidence="3">ubiquitinyl hydrolase 1</fullName>
        <ecNumber evidence="3">3.4.19.12</ecNumber>
    </recommendedName>
</protein>
<dbReference type="PROSITE" id="PS00972">
    <property type="entry name" value="USP_1"/>
    <property type="match status" value="1"/>
</dbReference>
<dbReference type="GO" id="GO:0004843">
    <property type="term" value="F:cysteine-type deubiquitinase activity"/>
    <property type="evidence" value="ECO:0007669"/>
    <property type="project" value="UniProtKB-EC"/>
</dbReference>
<feature type="region of interest" description="Disordered" evidence="8">
    <location>
        <begin position="129"/>
        <end position="162"/>
    </location>
</feature>
<organism evidence="12">
    <name type="scientific">Dissoconium aciculare CBS 342.82</name>
    <dbReference type="NCBI Taxonomy" id="1314786"/>
    <lineage>
        <taxon>Eukaryota</taxon>
        <taxon>Fungi</taxon>
        <taxon>Dikarya</taxon>
        <taxon>Ascomycota</taxon>
        <taxon>Pezizomycotina</taxon>
        <taxon>Dothideomycetes</taxon>
        <taxon>Dothideomycetidae</taxon>
        <taxon>Mycosphaerellales</taxon>
        <taxon>Dissoconiaceae</taxon>
        <taxon>Dissoconium</taxon>
    </lineage>
</organism>
<reference evidence="12" key="1">
    <citation type="submission" date="2020-01" db="EMBL/GenBank/DDBJ databases">
        <authorList>
            <consortium name="DOE Joint Genome Institute"/>
            <person name="Haridas S."/>
            <person name="Albert R."/>
            <person name="Binder M."/>
            <person name="Bloem J."/>
            <person name="Labutti K."/>
            <person name="Salamov A."/>
            <person name="Andreopoulos B."/>
            <person name="Baker S.E."/>
            <person name="Barry K."/>
            <person name="Bills G."/>
            <person name="Bluhm B.H."/>
            <person name="Cannon C."/>
            <person name="Castanera R."/>
            <person name="Culley D.E."/>
            <person name="Daum C."/>
            <person name="Ezra D."/>
            <person name="Gonzalez J.B."/>
            <person name="Henrissat B."/>
            <person name="Kuo A."/>
            <person name="Liang C."/>
            <person name="Lipzen A."/>
            <person name="Lutzoni F."/>
            <person name="Magnuson J."/>
            <person name="Mondo S."/>
            <person name="Nolan M."/>
            <person name="Ohm R."/>
            <person name="Pangilinan J."/>
            <person name="Park H.-J."/>
            <person name="Ramirez L."/>
            <person name="Alfaro M."/>
            <person name="Sun H."/>
            <person name="Tritt A."/>
            <person name="Yoshinaga Y."/>
            <person name="Zwiers L.-H."/>
            <person name="Turgeon B.G."/>
            <person name="Goodwin S.B."/>
            <person name="Spatafora J.W."/>
            <person name="Crous P.W."/>
            <person name="Grigoriev I.V."/>
        </authorList>
    </citation>
    <scope>NUCLEOTIDE SEQUENCE</scope>
    <source>
        <strain evidence="12">CBS 342.82</strain>
    </source>
</reference>
<keyword evidence="11" id="KW-1185">Reference proteome</keyword>
<evidence type="ECO:0000256" key="7">
    <source>
        <dbReference type="ARBA" id="ARBA00022807"/>
    </source>
</evidence>
<feature type="region of interest" description="Disordered" evidence="8">
    <location>
        <begin position="1261"/>
        <end position="1283"/>
    </location>
</feature>
<comment type="similarity">
    <text evidence="2">Belongs to the peptidase C19 family.</text>
</comment>
<name>A0A6J3M470_9PEZI</name>
<keyword evidence="7" id="KW-0788">Thiol protease</keyword>
<dbReference type="Gene3D" id="3.90.70.10">
    <property type="entry name" value="Cysteine proteinases"/>
    <property type="match status" value="2"/>
</dbReference>
<dbReference type="GO" id="GO:0016579">
    <property type="term" value="P:protein deubiquitination"/>
    <property type="evidence" value="ECO:0007669"/>
    <property type="project" value="InterPro"/>
</dbReference>
<dbReference type="InterPro" id="IPR038765">
    <property type="entry name" value="Papain-like_cys_pep_sf"/>
</dbReference>
<feature type="region of interest" description="Disordered" evidence="8">
    <location>
        <begin position="1160"/>
        <end position="1249"/>
    </location>
</feature>
<feature type="compositionally biased region" description="Basic and acidic residues" evidence="8">
    <location>
        <begin position="1691"/>
        <end position="1728"/>
    </location>
</feature>
<keyword evidence="6" id="KW-0378">Hydrolase</keyword>
<evidence type="ECO:0000256" key="4">
    <source>
        <dbReference type="ARBA" id="ARBA00022670"/>
    </source>
</evidence>
<dbReference type="InterPro" id="IPR028889">
    <property type="entry name" value="USP"/>
</dbReference>
<evidence type="ECO:0000313" key="12">
    <source>
        <dbReference type="RefSeq" id="XP_033459315.1"/>
    </source>
</evidence>
<feature type="compositionally biased region" description="Acidic residues" evidence="8">
    <location>
        <begin position="1207"/>
        <end position="1216"/>
    </location>
</feature>
<evidence type="ECO:0000256" key="8">
    <source>
        <dbReference type="SAM" id="MobiDB-lite"/>
    </source>
</evidence>
<feature type="compositionally biased region" description="Low complexity" evidence="8">
    <location>
        <begin position="134"/>
        <end position="153"/>
    </location>
</feature>
<feature type="compositionally biased region" description="Acidic residues" evidence="8">
    <location>
        <begin position="1183"/>
        <end position="1196"/>
    </location>
</feature>
<dbReference type="RefSeq" id="XP_033459315.1">
    <property type="nucleotide sequence ID" value="XM_033603212.1"/>
</dbReference>
<feature type="region of interest" description="Disordered" evidence="8">
    <location>
        <begin position="535"/>
        <end position="554"/>
    </location>
</feature>
<dbReference type="CDD" id="cd02674">
    <property type="entry name" value="Peptidase_C19R"/>
    <property type="match status" value="1"/>
</dbReference>
<feature type="compositionally biased region" description="Basic and acidic residues" evidence="8">
    <location>
        <begin position="234"/>
        <end position="245"/>
    </location>
</feature>
<feature type="compositionally biased region" description="Polar residues" evidence="8">
    <location>
        <begin position="540"/>
        <end position="554"/>
    </location>
</feature>
<accession>A0A6J3M470</accession>
<dbReference type="SUPFAM" id="SSF143791">
    <property type="entry name" value="DUSP-like"/>
    <property type="match status" value="1"/>
</dbReference>
<dbReference type="EC" id="3.4.19.12" evidence="3"/>
<keyword evidence="4" id="KW-0645">Protease</keyword>
<evidence type="ECO:0000256" key="2">
    <source>
        <dbReference type="ARBA" id="ARBA00009085"/>
    </source>
</evidence>
<feature type="region of interest" description="Disordered" evidence="8">
    <location>
        <begin position="63"/>
        <end position="108"/>
    </location>
</feature>
<dbReference type="InterPro" id="IPR035927">
    <property type="entry name" value="DUSP-like_sf"/>
</dbReference>
<dbReference type="PROSITE" id="PS50235">
    <property type="entry name" value="USP_3"/>
    <property type="match status" value="1"/>
</dbReference>
<feature type="region of interest" description="Disordered" evidence="8">
    <location>
        <begin position="1652"/>
        <end position="1728"/>
    </location>
</feature>
<evidence type="ECO:0000259" key="10">
    <source>
        <dbReference type="PROSITE" id="PS51283"/>
    </source>
</evidence>
<dbReference type="PROSITE" id="PS00973">
    <property type="entry name" value="USP_2"/>
    <property type="match status" value="1"/>
</dbReference>
<dbReference type="PANTHER" id="PTHR21646:SF24">
    <property type="entry name" value="UBIQUITIN CARBOXYL-TERMINAL HYDROLASE"/>
    <property type="match status" value="1"/>
</dbReference>
<dbReference type="CDD" id="cd17039">
    <property type="entry name" value="Ubl_ubiquitin_like"/>
    <property type="match status" value="1"/>
</dbReference>
<feature type="domain" description="USP" evidence="9">
    <location>
        <begin position="672"/>
        <end position="1501"/>
    </location>
</feature>
<evidence type="ECO:0000256" key="6">
    <source>
        <dbReference type="ARBA" id="ARBA00022801"/>
    </source>
</evidence>
<evidence type="ECO:0000256" key="3">
    <source>
        <dbReference type="ARBA" id="ARBA00012759"/>
    </source>
</evidence>